<dbReference type="OMA" id="FQYNRCL"/>
<dbReference type="STRING" id="5627.A0A1C7MCU9"/>
<accession>A0A1C7MCU9</accession>
<sequence>MDTPELESHVRHALALGKFWLSSDPRPRKKIDFQASSGTGVSDVQFLPGHDNRWLATVSKGIWSMISCWDIGSSSDQSANVPARKVADWCPKGAIFSGFVVNSDPNSDGNVATSVTTGGGASKSIEILSISGRDGERPTFHSICNIATTFRPINMEGNIITFSDDSSDTVVMNWKANTIALLRSTEDSSDQHFQYNRCLQVVFAYKSILIVRARSIELFPEPELRSSDGQFVTHHPIAYHSFGWVDGVSVSPQLHCSASGIPDPHEALSILVRAESDNPWSSDVHKLELYVLHPNFEYVDSAAAPISPYLFPPVHSTLSSPSVRGFLRCTDIILGQYGTAIWIQPRPSRGPDLTFFDVHSSETQAPERASSRESLAAAVFAGPLQRNHAKLNLGARMLWTQTVDNSHWTALDYDEEIGRIALGSNQGVVTVLELA</sequence>
<dbReference type="AlphaFoldDB" id="A0A1C7MCU9"/>
<evidence type="ECO:0000313" key="1">
    <source>
        <dbReference type="EMBL" id="OBZ74688.1"/>
    </source>
</evidence>
<dbReference type="EMBL" id="LUGG01000005">
    <property type="protein sequence ID" value="OBZ74688.1"/>
    <property type="molecule type" value="Genomic_DNA"/>
</dbReference>
<protein>
    <submittedName>
        <fullName evidence="1">Uncharacterized protein</fullName>
    </submittedName>
</protein>
<dbReference type="Proteomes" id="UP000092993">
    <property type="component" value="Unassembled WGS sequence"/>
</dbReference>
<organism evidence="1 2">
    <name type="scientific">Grifola frondosa</name>
    <name type="common">Maitake</name>
    <name type="synonym">Polyporus frondosus</name>
    <dbReference type="NCBI Taxonomy" id="5627"/>
    <lineage>
        <taxon>Eukaryota</taxon>
        <taxon>Fungi</taxon>
        <taxon>Dikarya</taxon>
        <taxon>Basidiomycota</taxon>
        <taxon>Agaricomycotina</taxon>
        <taxon>Agaricomycetes</taxon>
        <taxon>Polyporales</taxon>
        <taxon>Grifolaceae</taxon>
        <taxon>Grifola</taxon>
    </lineage>
</organism>
<comment type="caution">
    <text evidence="1">The sequence shown here is derived from an EMBL/GenBank/DDBJ whole genome shotgun (WGS) entry which is preliminary data.</text>
</comment>
<proteinExistence type="predicted"/>
<reference evidence="1 2" key="1">
    <citation type="submission" date="2016-03" db="EMBL/GenBank/DDBJ databases">
        <title>Whole genome sequencing of Grifola frondosa 9006-11.</title>
        <authorList>
            <person name="Min B."/>
            <person name="Park H."/>
            <person name="Kim J.-G."/>
            <person name="Cho H."/>
            <person name="Oh Y.-L."/>
            <person name="Kong W.-S."/>
            <person name="Choi I.-G."/>
        </authorList>
    </citation>
    <scope>NUCLEOTIDE SEQUENCE [LARGE SCALE GENOMIC DNA]</scope>
    <source>
        <strain evidence="1 2">9006-11</strain>
    </source>
</reference>
<dbReference type="OrthoDB" id="3034442at2759"/>
<name>A0A1C7MCU9_GRIFR</name>
<gene>
    <name evidence="1" type="ORF">A0H81_05636</name>
</gene>
<keyword evidence="2" id="KW-1185">Reference proteome</keyword>
<evidence type="ECO:0000313" key="2">
    <source>
        <dbReference type="Proteomes" id="UP000092993"/>
    </source>
</evidence>